<proteinExistence type="predicted"/>
<feature type="domain" description="BON" evidence="2">
    <location>
        <begin position="34"/>
        <end position="97"/>
    </location>
</feature>
<dbReference type="EMBL" id="CP000450">
    <property type="protein sequence ID" value="ABI60563.1"/>
    <property type="molecule type" value="Genomic_DNA"/>
</dbReference>
<feature type="chain" id="PRO_5004168030" evidence="1">
    <location>
        <begin position="25"/>
        <end position="97"/>
    </location>
</feature>
<dbReference type="PROSITE" id="PS50914">
    <property type="entry name" value="BON"/>
    <property type="match status" value="1"/>
</dbReference>
<dbReference type="Pfam" id="PF04972">
    <property type="entry name" value="BON"/>
    <property type="match status" value="1"/>
</dbReference>
<gene>
    <name evidence="3" type="ordered locus">Neut_2348</name>
</gene>
<evidence type="ECO:0000259" key="2">
    <source>
        <dbReference type="PROSITE" id="PS50914"/>
    </source>
</evidence>
<dbReference type="InterPro" id="IPR007055">
    <property type="entry name" value="BON_dom"/>
</dbReference>
<dbReference type="PANTHER" id="PTHR34606:SF15">
    <property type="entry name" value="BON DOMAIN-CONTAINING PROTEIN"/>
    <property type="match status" value="1"/>
</dbReference>
<protein>
    <submittedName>
        <fullName evidence="3">Transport-associated protein</fullName>
    </submittedName>
</protein>
<organism evidence="3 4">
    <name type="scientific">Nitrosomonas eutropha (strain DSM 101675 / C91 / Nm57)</name>
    <dbReference type="NCBI Taxonomy" id="335283"/>
    <lineage>
        <taxon>Bacteria</taxon>
        <taxon>Pseudomonadati</taxon>
        <taxon>Pseudomonadota</taxon>
        <taxon>Betaproteobacteria</taxon>
        <taxon>Nitrosomonadales</taxon>
        <taxon>Nitrosomonadaceae</taxon>
        <taxon>Nitrosomonas</taxon>
    </lineage>
</organism>
<accession>Q0ADL9</accession>
<evidence type="ECO:0000256" key="1">
    <source>
        <dbReference type="SAM" id="SignalP"/>
    </source>
</evidence>
<dbReference type="eggNOG" id="COG2823">
    <property type="taxonomic scope" value="Bacteria"/>
</dbReference>
<keyword evidence="1" id="KW-0732">Signal</keyword>
<evidence type="ECO:0000313" key="4">
    <source>
        <dbReference type="Proteomes" id="UP000001966"/>
    </source>
</evidence>
<dbReference type="HOGENOM" id="CLU_098552_3_1_4"/>
<dbReference type="RefSeq" id="WP_011635334.1">
    <property type="nucleotide sequence ID" value="NC_008344.1"/>
</dbReference>
<dbReference type="Gene3D" id="3.30.1340.30">
    <property type="match status" value="1"/>
</dbReference>
<dbReference type="Proteomes" id="UP000001966">
    <property type="component" value="Chromosome"/>
</dbReference>
<name>Q0ADL9_NITEC</name>
<dbReference type="KEGG" id="net:Neut_2348"/>
<dbReference type="STRING" id="335283.Neut_2348"/>
<reference evidence="3 4" key="1">
    <citation type="journal article" date="2007" name="Environ. Microbiol.">
        <title>Whole-genome analysis of the ammonia-oxidizing bacterium, Nitrosomonas eutropha C91: implications for niche adaptation.</title>
        <authorList>
            <person name="Stein L.Y."/>
            <person name="Arp D.J."/>
            <person name="Berube P.M."/>
            <person name="Chain P.S."/>
            <person name="Hauser L."/>
            <person name="Jetten M.S."/>
            <person name="Klotz M.G."/>
            <person name="Larimer F.W."/>
            <person name="Norton J.M."/>
            <person name="Op den Camp H.J.M."/>
            <person name="Shin M."/>
            <person name="Wei X."/>
        </authorList>
    </citation>
    <scope>NUCLEOTIDE SEQUENCE [LARGE SCALE GENOMIC DNA]</scope>
    <source>
        <strain evidence="4">DSM 101675 / C91 / Nm57</strain>
    </source>
</reference>
<sequence precursor="true">MRFLKLIAGLFLISILSIAPVASAEEFSVGEFVSDSVITTQIKAKLLATENIDSLHIKVDTDSDGVVVVLTGTVKSAAEKENVYNIAHSVDGVKKVL</sequence>
<evidence type="ECO:0000313" key="3">
    <source>
        <dbReference type="EMBL" id="ABI60563.1"/>
    </source>
</evidence>
<dbReference type="AlphaFoldDB" id="Q0ADL9"/>
<feature type="signal peptide" evidence="1">
    <location>
        <begin position="1"/>
        <end position="24"/>
    </location>
</feature>
<dbReference type="PANTHER" id="PTHR34606">
    <property type="entry name" value="BON DOMAIN-CONTAINING PROTEIN"/>
    <property type="match status" value="1"/>
</dbReference>
<dbReference type="InterPro" id="IPR051686">
    <property type="entry name" value="Lipoprotein_DolP"/>
</dbReference>
<dbReference type="OrthoDB" id="8563181at2"/>